<dbReference type="InterPro" id="IPR007076">
    <property type="entry name" value="TfoX_N"/>
</dbReference>
<feature type="domain" description="TfoX N-terminal" evidence="3">
    <location>
        <begin position="25"/>
        <end position="82"/>
    </location>
</feature>
<evidence type="ECO:0000256" key="1">
    <source>
        <dbReference type="SAM" id="MobiDB-lite"/>
    </source>
</evidence>
<evidence type="ECO:0000313" key="5">
    <source>
        <dbReference type="Proteomes" id="UP000198825"/>
    </source>
</evidence>
<feature type="region of interest" description="Disordered" evidence="1">
    <location>
        <begin position="67"/>
        <end position="100"/>
    </location>
</feature>
<dbReference type="STRING" id="546874.SAMN04488544_0450"/>
<dbReference type="SUPFAM" id="SSF159894">
    <property type="entry name" value="YgaC/TfoX-N like"/>
    <property type="match status" value="1"/>
</dbReference>
<accession>A0A1H2LLR8</accession>
<gene>
    <name evidence="4" type="ORF">SAMN04488544_0450</name>
</gene>
<keyword evidence="5" id="KW-1185">Reference proteome</keyword>
<dbReference type="AlphaFoldDB" id="A0A1H2LLR8"/>
<keyword evidence="2" id="KW-0472">Membrane</keyword>
<dbReference type="EMBL" id="LT629799">
    <property type="protein sequence ID" value="SDU81792.1"/>
    <property type="molecule type" value="Genomic_DNA"/>
</dbReference>
<proteinExistence type="predicted"/>
<reference evidence="5" key="1">
    <citation type="submission" date="2016-10" db="EMBL/GenBank/DDBJ databases">
        <authorList>
            <person name="Varghese N."/>
            <person name="Submissions S."/>
        </authorList>
    </citation>
    <scope>NUCLEOTIDE SEQUENCE [LARGE SCALE GENOMIC DNA]</scope>
    <source>
        <strain evidence="5">DSM 21743</strain>
    </source>
</reference>
<feature type="transmembrane region" description="Helical" evidence="2">
    <location>
        <begin position="34"/>
        <end position="58"/>
    </location>
</feature>
<keyword evidence="2" id="KW-0812">Transmembrane</keyword>
<evidence type="ECO:0000313" key="4">
    <source>
        <dbReference type="EMBL" id="SDU81792.1"/>
    </source>
</evidence>
<dbReference type="RefSeq" id="WP_197680583.1">
    <property type="nucleotide sequence ID" value="NZ_LT629799.1"/>
</dbReference>
<keyword evidence="2" id="KW-1133">Transmembrane helix</keyword>
<sequence length="100" mass="10591">MPYDRDLADRLRAVLGGWDDERDDDLGMVDEKPMFGGLGFMVAGHLAVCAGSGGGLLVRVHPGEQEKLTEADGVEPMRMAGRPRAAGSTSTPPLSPTTRP</sequence>
<name>A0A1H2LLR8_9ACTN</name>
<evidence type="ECO:0000256" key="2">
    <source>
        <dbReference type="SAM" id="Phobius"/>
    </source>
</evidence>
<dbReference type="Pfam" id="PF04993">
    <property type="entry name" value="TfoX_N"/>
    <property type="match status" value="1"/>
</dbReference>
<evidence type="ECO:0000259" key="3">
    <source>
        <dbReference type="Pfam" id="PF04993"/>
    </source>
</evidence>
<organism evidence="4 5">
    <name type="scientific">Microlunatus sagamiharensis</name>
    <dbReference type="NCBI Taxonomy" id="546874"/>
    <lineage>
        <taxon>Bacteria</taxon>
        <taxon>Bacillati</taxon>
        <taxon>Actinomycetota</taxon>
        <taxon>Actinomycetes</taxon>
        <taxon>Propionibacteriales</taxon>
        <taxon>Propionibacteriaceae</taxon>
        <taxon>Microlunatus</taxon>
    </lineage>
</organism>
<protein>
    <submittedName>
        <fullName evidence="4">TfoX N-terminal domain-containing protein</fullName>
    </submittedName>
</protein>
<dbReference type="Gene3D" id="3.30.1460.30">
    <property type="entry name" value="YgaC/TfoX-N like chaperone"/>
    <property type="match status" value="1"/>
</dbReference>
<dbReference type="Proteomes" id="UP000198825">
    <property type="component" value="Chromosome I"/>
</dbReference>